<dbReference type="Proteomes" id="UP000887575">
    <property type="component" value="Unassembled WGS sequence"/>
</dbReference>
<feature type="coiled-coil region" evidence="7">
    <location>
        <begin position="135"/>
        <end position="162"/>
    </location>
</feature>
<keyword evidence="5 6" id="KW-0505">Motor protein</keyword>
<feature type="coiled-coil region" evidence="7">
    <location>
        <begin position="13"/>
        <end position="44"/>
    </location>
</feature>
<keyword evidence="4" id="KW-0206">Cytoskeleton</keyword>
<keyword evidence="7" id="KW-0175">Coiled coil</keyword>
<dbReference type="Pfam" id="PF00225">
    <property type="entry name" value="Kinesin"/>
    <property type="match status" value="1"/>
</dbReference>
<keyword evidence="3 5" id="KW-0067">ATP-binding</keyword>
<evidence type="ECO:0000256" key="2">
    <source>
        <dbReference type="ARBA" id="ARBA00022741"/>
    </source>
</evidence>
<dbReference type="WBParaSite" id="MBELARI_LOCUS19190">
    <property type="protein sequence ID" value="MBELARI_LOCUS19190"/>
    <property type="gene ID" value="MBELARI_LOCUS19190"/>
</dbReference>
<keyword evidence="6" id="KW-0493">Microtubule</keyword>
<comment type="similarity">
    <text evidence="5 6">Belongs to the TRAFAC class myosin-kinesin ATPase superfamily. Kinesin family.</text>
</comment>
<dbReference type="PROSITE" id="PS50067">
    <property type="entry name" value="KINESIN_MOTOR_2"/>
    <property type="match status" value="1"/>
</dbReference>
<evidence type="ECO:0000256" key="7">
    <source>
        <dbReference type="SAM" id="Coils"/>
    </source>
</evidence>
<comment type="subcellular location">
    <subcellularLocation>
        <location evidence="1">Cytoplasm</location>
        <location evidence="1">Cytoskeleton</location>
    </subcellularLocation>
</comment>
<dbReference type="PANTHER" id="PTHR47972">
    <property type="entry name" value="KINESIN-LIKE PROTEIN KLP-3"/>
    <property type="match status" value="1"/>
</dbReference>
<feature type="binding site" evidence="5">
    <location>
        <begin position="289"/>
        <end position="296"/>
    </location>
    <ligand>
        <name>ATP</name>
        <dbReference type="ChEBI" id="CHEBI:30616"/>
    </ligand>
</feature>
<evidence type="ECO:0000256" key="6">
    <source>
        <dbReference type="RuleBase" id="RU000394"/>
    </source>
</evidence>
<name>A0AAF3EYL0_9BILA</name>
<dbReference type="GO" id="GO:0008017">
    <property type="term" value="F:microtubule binding"/>
    <property type="evidence" value="ECO:0007669"/>
    <property type="project" value="InterPro"/>
</dbReference>
<dbReference type="InterPro" id="IPR027640">
    <property type="entry name" value="Kinesin-like_fam"/>
</dbReference>
<dbReference type="PRINTS" id="PR00380">
    <property type="entry name" value="KINESINHEAVY"/>
</dbReference>
<dbReference type="GO" id="GO:0005874">
    <property type="term" value="C:microtubule"/>
    <property type="evidence" value="ECO:0007669"/>
    <property type="project" value="UniProtKB-KW"/>
</dbReference>
<dbReference type="AlphaFoldDB" id="A0AAF3EYL0"/>
<dbReference type="PANTHER" id="PTHR47972:SF28">
    <property type="entry name" value="KINESIN-LIKE PROTEIN KLP-3"/>
    <property type="match status" value="1"/>
</dbReference>
<accession>A0AAF3EYL0</accession>
<evidence type="ECO:0000259" key="9">
    <source>
        <dbReference type="PROSITE" id="PS50067"/>
    </source>
</evidence>
<dbReference type="InterPro" id="IPR019821">
    <property type="entry name" value="Kinesin_motor_CS"/>
</dbReference>
<evidence type="ECO:0000313" key="10">
    <source>
        <dbReference type="Proteomes" id="UP000887575"/>
    </source>
</evidence>
<evidence type="ECO:0000313" key="11">
    <source>
        <dbReference type="WBParaSite" id="MBELARI_LOCUS19190"/>
    </source>
</evidence>
<dbReference type="InterPro" id="IPR027417">
    <property type="entry name" value="P-loop_NTPase"/>
</dbReference>
<feature type="region of interest" description="Disordered" evidence="8">
    <location>
        <begin position="530"/>
        <end position="560"/>
    </location>
</feature>
<reference evidence="11" key="1">
    <citation type="submission" date="2024-02" db="UniProtKB">
        <authorList>
            <consortium name="WormBaseParasite"/>
        </authorList>
    </citation>
    <scope>IDENTIFICATION</scope>
</reference>
<sequence>METVNMKLQMRILETHLETKDRLIRNLEEIIDEQETRISNMEEFIQGRRDSYVGQSTILKGISVLSWDFGQLSDENLKLKQALAVAQRQIRMGTLVETDEDYESDLTSEDRFRVSPTPQKSYEEKAKQLVDGHNLKKLKRMAEELKNEKDELKRLAFDTKEAFSVCMAEVKLMLESKTMDFFQVLIARYKAEMEKRRQLHNQLVELNGNIRVFYRIRPQLGDCKETPALSIDSMDHGIVHLTTNIGKKSSHSVDRIIPTHFTQQQIFDEISPIITSCIDGYNVCIFAYGHTGSGKTYTMEGPSTDPGINQRALQQLFETVTDRDGDIDYTINVSMIEIYNEKLKDLLTPSTSTLCIRQGEDGRTSIPGLTEQNVDSLNAVTETLNRGKKNKAIAATDANKESSRSHVIVRVTVIATNRITNRATVGRLNLVDLAGSERVSQTNATGQLLNEAKAINKSLSELGNVVLALRQNNKHVPFRNCQLTRFLEDSLNGESKTLVMVHLSPDTSALTETISSMNFAEKIGQVQTKTAALQRGTPQRRSSLVQKPKSDSNSVGSPKK</sequence>
<dbReference type="GO" id="GO:0003777">
    <property type="term" value="F:microtubule motor activity"/>
    <property type="evidence" value="ECO:0007669"/>
    <property type="project" value="InterPro"/>
</dbReference>
<dbReference type="InterPro" id="IPR001752">
    <property type="entry name" value="Kinesin_motor_dom"/>
</dbReference>
<evidence type="ECO:0000256" key="4">
    <source>
        <dbReference type="ARBA" id="ARBA00023212"/>
    </source>
</evidence>
<keyword evidence="2 5" id="KW-0547">Nucleotide-binding</keyword>
<dbReference type="GO" id="GO:0005524">
    <property type="term" value="F:ATP binding"/>
    <property type="evidence" value="ECO:0007669"/>
    <property type="project" value="UniProtKB-UniRule"/>
</dbReference>
<proteinExistence type="inferred from homology"/>
<dbReference type="SUPFAM" id="SSF52540">
    <property type="entry name" value="P-loop containing nucleoside triphosphate hydrolases"/>
    <property type="match status" value="1"/>
</dbReference>
<evidence type="ECO:0000256" key="5">
    <source>
        <dbReference type="PROSITE-ProRule" id="PRU00283"/>
    </source>
</evidence>
<dbReference type="PROSITE" id="PS00411">
    <property type="entry name" value="KINESIN_MOTOR_1"/>
    <property type="match status" value="1"/>
</dbReference>
<dbReference type="Gene3D" id="3.40.850.10">
    <property type="entry name" value="Kinesin motor domain"/>
    <property type="match status" value="1"/>
</dbReference>
<organism evidence="10 11">
    <name type="scientific">Mesorhabditis belari</name>
    <dbReference type="NCBI Taxonomy" id="2138241"/>
    <lineage>
        <taxon>Eukaryota</taxon>
        <taxon>Metazoa</taxon>
        <taxon>Ecdysozoa</taxon>
        <taxon>Nematoda</taxon>
        <taxon>Chromadorea</taxon>
        <taxon>Rhabditida</taxon>
        <taxon>Rhabditina</taxon>
        <taxon>Rhabditomorpha</taxon>
        <taxon>Rhabditoidea</taxon>
        <taxon>Rhabditidae</taxon>
        <taxon>Mesorhabditinae</taxon>
        <taxon>Mesorhabditis</taxon>
    </lineage>
</organism>
<dbReference type="GO" id="GO:0007018">
    <property type="term" value="P:microtubule-based movement"/>
    <property type="evidence" value="ECO:0007669"/>
    <property type="project" value="InterPro"/>
</dbReference>
<keyword evidence="10" id="KW-1185">Reference proteome</keyword>
<evidence type="ECO:0000256" key="3">
    <source>
        <dbReference type="ARBA" id="ARBA00022840"/>
    </source>
</evidence>
<evidence type="ECO:0000256" key="1">
    <source>
        <dbReference type="ARBA" id="ARBA00004245"/>
    </source>
</evidence>
<evidence type="ECO:0000256" key="8">
    <source>
        <dbReference type="SAM" id="MobiDB-lite"/>
    </source>
</evidence>
<keyword evidence="4" id="KW-0963">Cytoplasm</keyword>
<dbReference type="SMART" id="SM00129">
    <property type="entry name" value="KISc"/>
    <property type="match status" value="1"/>
</dbReference>
<dbReference type="InterPro" id="IPR036961">
    <property type="entry name" value="Kinesin_motor_dom_sf"/>
</dbReference>
<feature type="domain" description="Kinesin motor" evidence="9">
    <location>
        <begin position="209"/>
        <end position="526"/>
    </location>
</feature>
<protein>
    <recommendedName>
        <fullName evidence="6">Kinesin-like protein</fullName>
    </recommendedName>
</protein>